<dbReference type="InterPro" id="IPR043519">
    <property type="entry name" value="NT_sf"/>
</dbReference>
<evidence type="ECO:0000313" key="2">
    <source>
        <dbReference type="EMBL" id="KAG6482044.1"/>
    </source>
</evidence>
<evidence type="ECO:0000313" key="3">
    <source>
        <dbReference type="Proteomes" id="UP000734854"/>
    </source>
</evidence>
<dbReference type="SUPFAM" id="SSF81631">
    <property type="entry name" value="PAP/OAS1 substrate-binding domain"/>
    <property type="match status" value="1"/>
</dbReference>
<dbReference type="AlphaFoldDB" id="A0A8J5KIG1"/>
<gene>
    <name evidence="2" type="ORF">ZIOFF_058671</name>
</gene>
<proteinExistence type="predicted"/>
<sequence>MDSYGSSSTSNNRVRVLESCLRDILVEIKPSESDRVERLNEINQLKDCLRGLVPFGGDVPLVKPFGSFVSNLYTKWGDIDVSVQIDDHDVKRICLWQIKFELQRTRTNAVVNGRITGQWLEGDWDDTIGLARSVEYIPNARVPLLKYVSRQHNISFDVSINNHLGVMKSNFLKWLSEIDDRFRDMVLVLKEWAKAQDINDPKSGSLSSYALCLLVIFHFQTCEPPIFPPLRAIINEERISNRGWSSFSGSHFEDVCSANIQRFTSSRLRNQSSLAQLLLSFFDKFSDIRTFGSDYSISTYEGRQISRRFYWSPPLIIEDPFERMENAARTVRWVELPKISNAFQNAHNKLSSGSVLSDRNSLLSLLTRPFLASKFREQQLSANYNRRSQYLDIGVIEQQFENAVRLDRV</sequence>
<dbReference type="SUPFAM" id="SSF81301">
    <property type="entry name" value="Nucleotidyltransferase"/>
    <property type="match status" value="1"/>
</dbReference>
<protein>
    <recommendedName>
        <fullName evidence="1">Poly(A) RNA polymerase mitochondrial-like central palm domain-containing protein</fullName>
    </recommendedName>
</protein>
<name>A0A8J5KIG1_ZINOF</name>
<organism evidence="2 3">
    <name type="scientific">Zingiber officinale</name>
    <name type="common">Ginger</name>
    <name type="synonym">Amomum zingiber</name>
    <dbReference type="NCBI Taxonomy" id="94328"/>
    <lineage>
        <taxon>Eukaryota</taxon>
        <taxon>Viridiplantae</taxon>
        <taxon>Streptophyta</taxon>
        <taxon>Embryophyta</taxon>
        <taxon>Tracheophyta</taxon>
        <taxon>Spermatophyta</taxon>
        <taxon>Magnoliopsida</taxon>
        <taxon>Liliopsida</taxon>
        <taxon>Zingiberales</taxon>
        <taxon>Zingiberaceae</taxon>
        <taxon>Zingiber</taxon>
    </lineage>
</organism>
<accession>A0A8J5KIG1</accession>
<dbReference type="GO" id="GO:0031123">
    <property type="term" value="P:RNA 3'-end processing"/>
    <property type="evidence" value="ECO:0007669"/>
    <property type="project" value="TreeGrafter"/>
</dbReference>
<dbReference type="Proteomes" id="UP000734854">
    <property type="component" value="Unassembled WGS sequence"/>
</dbReference>
<dbReference type="CDD" id="cd05402">
    <property type="entry name" value="NT_PAP_TUTase"/>
    <property type="match status" value="1"/>
</dbReference>
<dbReference type="PANTHER" id="PTHR12271">
    <property type="entry name" value="POLY A POLYMERASE CID PAP -RELATED"/>
    <property type="match status" value="1"/>
</dbReference>
<evidence type="ECO:0000259" key="1">
    <source>
        <dbReference type="Pfam" id="PF22600"/>
    </source>
</evidence>
<dbReference type="Gene3D" id="1.10.1410.10">
    <property type="match status" value="1"/>
</dbReference>
<feature type="domain" description="Poly(A) RNA polymerase mitochondrial-like central palm" evidence="1">
    <location>
        <begin position="19"/>
        <end position="174"/>
    </location>
</feature>
<dbReference type="Pfam" id="PF22600">
    <property type="entry name" value="MTPAP-like_central"/>
    <property type="match status" value="1"/>
</dbReference>
<comment type="caution">
    <text evidence="2">The sequence shown here is derived from an EMBL/GenBank/DDBJ whole genome shotgun (WGS) entry which is preliminary data.</text>
</comment>
<dbReference type="Gene3D" id="3.30.460.10">
    <property type="entry name" value="Beta Polymerase, domain 2"/>
    <property type="match status" value="1"/>
</dbReference>
<dbReference type="EMBL" id="JACMSC010000016">
    <property type="protein sequence ID" value="KAG6482044.1"/>
    <property type="molecule type" value="Genomic_DNA"/>
</dbReference>
<dbReference type="InterPro" id="IPR054708">
    <property type="entry name" value="MTPAP-like_central"/>
</dbReference>
<keyword evidence="3" id="KW-1185">Reference proteome</keyword>
<dbReference type="GO" id="GO:0050265">
    <property type="term" value="F:RNA uridylyltransferase activity"/>
    <property type="evidence" value="ECO:0007669"/>
    <property type="project" value="TreeGrafter"/>
</dbReference>
<dbReference type="PANTHER" id="PTHR12271:SF123">
    <property type="entry name" value="PROTEIN HESO1"/>
    <property type="match status" value="1"/>
</dbReference>
<reference evidence="2 3" key="1">
    <citation type="submission" date="2020-08" db="EMBL/GenBank/DDBJ databases">
        <title>Plant Genome Project.</title>
        <authorList>
            <person name="Zhang R.-G."/>
        </authorList>
    </citation>
    <scope>NUCLEOTIDE SEQUENCE [LARGE SCALE GENOMIC DNA]</scope>
    <source>
        <tissue evidence="2">Rhizome</tissue>
    </source>
</reference>